<dbReference type="Pfam" id="PF19528">
    <property type="entry name" value="DUF6056"/>
    <property type="match status" value="1"/>
</dbReference>
<feature type="transmembrane region" description="Helical" evidence="1">
    <location>
        <begin position="286"/>
        <end position="307"/>
    </location>
</feature>
<sequence>MPELKEAVCGMFYSLLANKLNRLVSVNGALLVLGLALLPFLLLAAFCHPSADDFWLTNLVIAKGPWQAQLAIRQNWSGRYTAMFLGSFNPLVYRSIALYKVLPVIFLILLTAGLYNFVKVLSHSGFSRKITLAFALLILIMYLHQMPTVAQTIYWMSGAITYQSANILLLYLLILLIRYYQPFPGNHTLLRKLLITLLVVAVIGCNETSMAMLVFLLVCFFLLFTYQHRTINYFLLWLLVVATAACSLVIFAPGNSVREHEYSLRHDFWYAAGHALVIPLNNALNWLLNSPLLLISVLLFPFAGKWLPKAQLFPRVHPLLATLILYGCLASGYFVAYWSKHMPAPPRVQDTIFFVFLIGWMLNLVIWSQYLRQRYELPRLPNYITSMLLTWGMLFLFFSKQSNIQVAYSDLLSGKAVRYNQEMQTRYVTLITSNCQVCPIKTVKNRLQTIFFEEVPADTSWENTYYAQYFGKKLLLIAE</sequence>
<accession>A0A7L7LC44</accession>
<feature type="transmembrane region" description="Helical" evidence="1">
    <location>
        <begin position="189"/>
        <end position="204"/>
    </location>
</feature>
<keyword evidence="1" id="KW-0472">Membrane</keyword>
<dbReference type="EMBL" id="CP055153">
    <property type="protein sequence ID" value="QMU30105.1"/>
    <property type="molecule type" value="Genomic_DNA"/>
</dbReference>
<dbReference type="InterPro" id="IPR045691">
    <property type="entry name" value="DUF6056"/>
</dbReference>
<feature type="transmembrane region" description="Helical" evidence="1">
    <location>
        <begin position="96"/>
        <end position="118"/>
    </location>
</feature>
<feature type="transmembrane region" description="Helical" evidence="1">
    <location>
        <begin position="380"/>
        <end position="398"/>
    </location>
</feature>
<name>A0A7L7LC44_9BACT</name>
<reference evidence="2 3" key="1">
    <citation type="submission" date="2020-08" db="EMBL/GenBank/DDBJ databases">
        <title>Adhaeribacter dokdonensis sp. nov., isolated from the rhizosphere of Elymus tsukushiensis, a plant native to the Dokdo Islands, Republic of Korea.</title>
        <authorList>
            <person name="Ghim S.Y."/>
        </authorList>
    </citation>
    <scope>NUCLEOTIDE SEQUENCE [LARGE SCALE GENOMIC DNA]</scope>
    <source>
        <strain evidence="2 3">KUDC8001</strain>
    </source>
</reference>
<dbReference type="AlphaFoldDB" id="A0A7L7LC44"/>
<evidence type="ECO:0000313" key="2">
    <source>
        <dbReference type="EMBL" id="QMU30105.1"/>
    </source>
</evidence>
<dbReference type="KEGG" id="add:HUW48_19650"/>
<feature type="transmembrane region" description="Helical" evidence="1">
    <location>
        <begin position="233"/>
        <end position="252"/>
    </location>
</feature>
<keyword evidence="3" id="KW-1185">Reference proteome</keyword>
<protein>
    <recommendedName>
        <fullName evidence="4">Glycosyltransferase family 39 protein</fullName>
    </recommendedName>
</protein>
<evidence type="ECO:0000256" key="1">
    <source>
        <dbReference type="SAM" id="Phobius"/>
    </source>
</evidence>
<keyword evidence="1" id="KW-1133">Transmembrane helix</keyword>
<feature type="transmembrane region" description="Helical" evidence="1">
    <location>
        <begin position="319"/>
        <end position="339"/>
    </location>
</feature>
<evidence type="ECO:0000313" key="3">
    <source>
        <dbReference type="Proteomes" id="UP000514509"/>
    </source>
</evidence>
<dbReference type="Proteomes" id="UP000514509">
    <property type="component" value="Chromosome"/>
</dbReference>
<feature type="transmembrane region" description="Helical" evidence="1">
    <location>
        <begin position="23"/>
        <end position="46"/>
    </location>
</feature>
<organism evidence="2 3">
    <name type="scientific">Adhaeribacter radiodurans</name>
    <dbReference type="NCBI Taxonomy" id="2745197"/>
    <lineage>
        <taxon>Bacteria</taxon>
        <taxon>Pseudomonadati</taxon>
        <taxon>Bacteroidota</taxon>
        <taxon>Cytophagia</taxon>
        <taxon>Cytophagales</taxon>
        <taxon>Hymenobacteraceae</taxon>
        <taxon>Adhaeribacter</taxon>
    </lineage>
</organism>
<proteinExistence type="predicted"/>
<feature type="transmembrane region" description="Helical" evidence="1">
    <location>
        <begin position="130"/>
        <end position="147"/>
    </location>
</feature>
<feature type="transmembrane region" description="Helical" evidence="1">
    <location>
        <begin position="351"/>
        <end position="368"/>
    </location>
</feature>
<keyword evidence="1" id="KW-0812">Transmembrane</keyword>
<gene>
    <name evidence="2" type="ORF">HUW48_19650</name>
</gene>
<feature type="transmembrane region" description="Helical" evidence="1">
    <location>
        <begin position="153"/>
        <end position="177"/>
    </location>
</feature>
<evidence type="ECO:0008006" key="4">
    <source>
        <dbReference type="Google" id="ProtNLM"/>
    </source>
</evidence>